<evidence type="ECO:0000259" key="3">
    <source>
        <dbReference type="Pfam" id="PF00171"/>
    </source>
</evidence>
<dbReference type="Proteomes" id="UP000177629">
    <property type="component" value="Unassembled WGS sequence"/>
</dbReference>
<accession>A0A1G2PI91</accession>
<dbReference type="Gene3D" id="3.40.605.10">
    <property type="entry name" value="Aldehyde Dehydrogenase, Chain A, domain 1"/>
    <property type="match status" value="1"/>
</dbReference>
<organism evidence="4 5">
    <name type="scientific">Candidatus Terrybacteria bacterium RIFCSPHIGHO2_01_FULL_48_17</name>
    <dbReference type="NCBI Taxonomy" id="1802362"/>
    <lineage>
        <taxon>Bacteria</taxon>
        <taxon>Candidatus Terryibacteriota</taxon>
    </lineage>
</organism>
<dbReference type="PANTHER" id="PTHR43521:SF1">
    <property type="entry name" value="ALPHA-AMINOADIPIC SEMIALDEHYDE DEHYDROGENASE"/>
    <property type="match status" value="1"/>
</dbReference>
<proteinExistence type="predicted"/>
<dbReference type="InterPro" id="IPR016161">
    <property type="entry name" value="Ald_DH/histidinol_DH"/>
</dbReference>
<evidence type="ECO:0000313" key="5">
    <source>
        <dbReference type="Proteomes" id="UP000177629"/>
    </source>
</evidence>
<dbReference type="InterPro" id="IPR016163">
    <property type="entry name" value="Ald_DH_C"/>
</dbReference>
<dbReference type="EMBL" id="MHSS01000009">
    <property type="protein sequence ID" value="OHA48044.1"/>
    <property type="molecule type" value="Genomic_DNA"/>
</dbReference>
<keyword evidence="1" id="KW-0560">Oxidoreductase</keyword>
<name>A0A1G2PI91_9BACT</name>
<dbReference type="AlphaFoldDB" id="A0A1G2PI91"/>
<feature type="domain" description="Aldehyde dehydrogenase" evidence="3">
    <location>
        <begin position="20"/>
        <end position="485"/>
    </location>
</feature>
<dbReference type="SUPFAM" id="SSF53720">
    <property type="entry name" value="ALDH-like"/>
    <property type="match status" value="1"/>
</dbReference>
<dbReference type="PANTHER" id="PTHR43521">
    <property type="entry name" value="ALPHA-AMINOADIPIC SEMIALDEHYDE DEHYDROGENASE"/>
    <property type="match status" value="1"/>
</dbReference>
<keyword evidence="2" id="KW-0520">NAD</keyword>
<dbReference type="Pfam" id="PF00171">
    <property type="entry name" value="Aldedh"/>
    <property type="match status" value="1"/>
</dbReference>
<evidence type="ECO:0000256" key="2">
    <source>
        <dbReference type="ARBA" id="ARBA00023027"/>
    </source>
</evidence>
<dbReference type="Gene3D" id="3.40.309.10">
    <property type="entry name" value="Aldehyde Dehydrogenase, Chain A, domain 2"/>
    <property type="match status" value="1"/>
</dbReference>
<dbReference type="GO" id="GO:0004029">
    <property type="term" value="F:aldehyde dehydrogenase (NAD+) activity"/>
    <property type="evidence" value="ECO:0007669"/>
    <property type="project" value="InterPro"/>
</dbReference>
<reference evidence="4 5" key="1">
    <citation type="journal article" date="2016" name="Nat. Commun.">
        <title>Thousands of microbial genomes shed light on interconnected biogeochemical processes in an aquifer system.</title>
        <authorList>
            <person name="Anantharaman K."/>
            <person name="Brown C.T."/>
            <person name="Hug L.A."/>
            <person name="Sharon I."/>
            <person name="Castelle C.J."/>
            <person name="Probst A.J."/>
            <person name="Thomas B.C."/>
            <person name="Singh A."/>
            <person name="Wilkins M.J."/>
            <person name="Karaoz U."/>
            <person name="Brodie E.L."/>
            <person name="Williams K.H."/>
            <person name="Hubbard S.S."/>
            <person name="Banfield J.F."/>
        </authorList>
    </citation>
    <scope>NUCLEOTIDE SEQUENCE [LARGE SCALE GENOMIC DNA]</scope>
</reference>
<gene>
    <name evidence="4" type="ORF">A2806_03735</name>
</gene>
<protein>
    <recommendedName>
        <fullName evidence="3">Aldehyde dehydrogenase domain-containing protein</fullName>
    </recommendedName>
</protein>
<dbReference type="STRING" id="1802362.A2806_03735"/>
<dbReference type="InterPro" id="IPR044638">
    <property type="entry name" value="ALDH7A1-like"/>
</dbReference>
<comment type="caution">
    <text evidence="4">The sequence shown here is derived from an EMBL/GenBank/DDBJ whole genome shotgun (WGS) entry which is preliminary data.</text>
</comment>
<evidence type="ECO:0000313" key="4">
    <source>
        <dbReference type="EMBL" id="OHA48044.1"/>
    </source>
</evidence>
<evidence type="ECO:0000256" key="1">
    <source>
        <dbReference type="ARBA" id="ARBA00023002"/>
    </source>
</evidence>
<dbReference type="InterPro" id="IPR016162">
    <property type="entry name" value="Ald_DH_N"/>
</dbReference>
<dbReference type="InterPro" id="IPR015590">
    <property type="entry name" value="Aldehyde_DH_dom"/>
</dbReference>
<sequence>MTQKRFENFINGNFISFRGKRFFSKNPADRRKVLGSFPQSDRKTVNAACEAARTAYPLWSRTPWPVRADYLKKFGQEVERNEKGLARIVAQESGKALAEARADVVEARHMLEYAASFGRNAIGNIIPSEVPKKFAFTLRVPIGPTASISPWNFPIAIPTWTWAIALVAGNTVVFKPSEDTPLCGQKLAEIASRVKFPKGVFNLVHGNAQTGKALVRHRAIKNIVFTGSFGAATWIQTESIRLGKLCATEAGGKAGIVITKSANMDIAVDAALKGAYKTTGQRCVSASRFIVDEEIADEFTARFVAETKRTIRVGNPLSPETTMGPMINENGLKKVERFNAMVRRAAKIERSGITILLDGARARKGMLRHGNFLTPFIYRVDKYNSRFLPTQEEVFGPHIAIIPYRSGQWRQAFKIHNDTPYGLAGAIVSNDFEEVFDFITLTSEIGVRYANLSSVGAEVQLPFGGLKRSGNNKPSGAGILPHVTHTIAATINFGKEVVLPQSLGKK</sequence>